<accession>A0A914X6I0</accession>
<reference evidence="3" key="1">
    <citation type="submission" date="2022-11" db="UniProtKB">
        <authorList>
            <consortium name="WormBaseParasite"/>
        </authorList>
    </citation>
    <scope>IDENTIFICATION</scope>
</reference>
<name>A0A914X6I0_9BILA</name>
<organism evidence="2 3">
    <name type="scientific">Plectus sambesii</name>
    <dbReference type="NCBI Taxonomy" id="2011161"/>
    <lineage>
        <taxon>Eukaryota</taxon>
        <taxon>Metazoa</taxon>
        <taxon>Ecdysozoa</taxon>
        <taxon>Nematoda</taxon>
        <taxon>Chromadorea</taxon>
        <taxon>Plectida</taxon>
        <taxon>Plectina</taxon>
        <taxon>Plectoidea</taxon>
        <taxon>Plectidae</taxon>
        <taxon>Plectus</taxon>
    </lineage>
</organism>
<keyword evidence="2" id="KW-1185">Reference proteome</keyword>
<dbReference type="Proteomes" id="UP000887566">
    <property type="component" value="Unplaced"/>
</dbReference>
<evidence type="ECO:0000313" key="3">
    <source>
        <dbReference type="WBParaSite" id="PSAMB.scaffold6720size8915.g28968.t1"/>
    </source>
</evidence>
<sequence>MKVAGFRRMTDGGGRSAPDQRQLSPPDSPDMTRSDHHSPSPATRLLPTIAIYCHPLPLSLPPSLLLPSSANPLATLVISLYLPPTPLDCNCSEIVVTIIHEKRRGQDFIFDERGDVEAGIVGIPRGVFCATKGTYFWLHIFGTRDATVRDNDVLLFYARYFALALRSLPSIMHGN</sequence>
<protein>
    <submittedName>
        <fullName evidence="3">Uncharacterized protein</fullName>
    </submittedName>
</protein>
<feature type="region of interest" description="Disordered" evidence="1">
    <location>
        <begin position="1"/>
        <end position="40"/>
    </location>
</feature>
<evidence type="ECO:0000313" key="2">
    <source>
        <dbReference type="Proteomes" id="UP000887566"/>
    </source>
</evidence>
<dbReference type="AlphaFoldDB" id="A0A914X6I0"/>
<evidence type="ECO:0000256" key="1">
    <source>
        <dbReference type="SAM" id="MobiDB-lite"/>
    </source>
</evidence>
<dbReference type="WBParaSite" id="PSAMB.scaffold6720size8915.g28968.t1">
    <property type="protein sequence ID" value="PSAMB.scaffold6720size8915.g28968.t1"/>
    <property type="gene ID" value="PSAMB.scaffold6720size8915.g28968"/>
</dbReference>
<proteinExistence type="predicted"/>